<protein>
    <submittedName>
        <fullName evidence="2">Uncharacterized protein</fullName>
    </submittedName>
</protein>
<keyword evidence="3" id="KW-1185">Reference proteome</keyword>
<proteinExistence type="predicted"/>
<reference evidence="2 3" key="1">
    <citation type="submission" date="2019-05" db="EMBL/GenBank/DDBJ databases">
        <title>Another draft genome of Portunus trituberculatus and its Hox gene families provides insights of decapod evolution.</title>
        <authorList>
            <person name="Jeong J.-H."/>
            <person name="Song I."/>
            <person name="Kim S."/>
            <person name="Choi T."/>
            <person name="Kim D."/>
            <person name="Ryu S."/>
            <person name="Kim W."/>
        </authorList>
    </citation>
    <scope>NUCLEOTIDE SEQUENCE [LARGE SCALE GENOMIC DNA]</scope>
    <source>
        <tissue evidence="2">Muscle</tissue>
    </source>
</reference>
<dbReference type="Proteomes" id="UP000324222">
    <property type="component" value="Unassembled WGS sequence"/>
</dbReference>
<evidence type="ECO:0000313" key="3">
    <source>
        <dbReference type="Proteomes" id="UP000324222"/>
    </source>
</evidence>
<organism evidence="2 3">
    <name type="scientific">Portunus trituberculatus</name>
    <name type="common">Swimming crab</name>
    <name type="synonym">Neptunus trituberculatus</name>
    <dbReference type="NCBI Taxonomy" id="210409"/>
    <lineage>
        <taxon>Eukaryota</taxon>
        <taxon>Metazoa</taxon>
        <taxon>Ecdysozoa</taxon>
        <taxon>Arthropoda</taxon>
        <taxon>Crustacea</taxon>
        <taxon>Multicrustacea</taxon>
        <taxon>Malacostraca</taxon>
        <taxon>Eumalacostraca</taxon>
        <taxon>Eucarida</taxon>
        <taxon>Decapoda</taxon>
        <taxon>Pleocyemata</taxon>
        <taxon>Brachyura</taxon>
        <taxon>Eubrachyura</taxon>
        <taxon>Portunoidea</taxon>
        <taxon>Portunidae</taxon>
        <taxon>Portuninae</taxon>
        <taxon>Portunus</taxon>
    </lineage>
</organism>
<dbReference type="AlphaFoldDB" id="A0A5B7EGN2"/>
<accession>A0A5B7EGN2</accession>
<evidence type="ECO:0000256" key="1">
    <source>
        <dbReference type="SAM" id="MobiDB-lite"/>
    </source>
</evidence>
<dbReference type="EMBL" id="VSRR010002799">
    <property type="protein sequence ID" value="MPC33292.1"/>
    <property type="molecule type" value="Genomic_DNA"/>
</dbReference>
<feature type="compositionally biased region" description="Basic and acidic residues" evidence="1">
    <location>
        <begin position="55"/>
        <end position="75"/>
    </location>
</feature>
<evidence type="ECO:0000313" key="2">
    <source>
        <dbReference type="EMBL" id="MPC33292.1"/>
    </source>
</evidence>
<sequence length="88" mass="9445">MVGPRGMDRREPTTGRIIIPVSRVAASLEVFTVTTVPNAPAASLTRWKILGSPSKDVENEDGGKQNHQKGGEPRPHQPCSPVVCLPGY</sequence>
<comment type="caution">
    <text evidence="2">The sequence shown here is derived from an EMBL/GenBank/DDBJ whole genome shotgun (WGS) entry which is preliminary data.</text>
</comment>
<feature type="region of interest" description="Disordered" evidence="1">
    <location>
        <begin position="52"/>
        <end position="88"/>
    </location>
</feature>
<gene>
    <name evidence="2" type="ORF">E2C01_026635</name>
</gene>
<name>A0A5B7EGN2_PORTR</name>